<organism evidence="1 2">
    <name type="scientific">Portunus trituberculatus</name>
    <name type="common">Swimming crab</name>
    <name type="synonym">Neptunus trituberculatus</name>
    <dbReference type="NCBI Taxonomy" id="210409"/>
    <lineage>
        <taxon>Eukaryota</taxon>
        <taxon>Metazoa</taxon>
        <taxon>Ecdysozoa</taxon>
        <taxon>Arthropoda</taxon>
        <taxon>Crustacea</taxon>
        <taxon>Multicrustacea</taxon>
        <taxon>Malacostraca</taxon>
        <taxon>Eumalacostraca</taxon>
        <taxon>Eucarida</taxon>
        <taxon>Decapoda</taxon>
        <taxon>Pleocyemata</taxon>
        <taxon>Brachyura</taxon>
        <taxon>Eubrachyura</taxon>
        <taxon>Portunoidea</taxon>
        <taxon>Portunidae</taxon>
        <taxon>Portuninae</taxon>
        <taxon>Portunus</taxon>
    </lineage>
</organism>
<name>A0A5B7DLE6_PORTR</name>
<reference evidence="1 2" key="1">
    <citation type="submission" date="2019-05" db="EMBL/GenBank/DDBJ databases">
        <title>Another draft genome of Portunus trituberculatus and its Hox gene families provides insights of decapod evolution.</title>
        <authorList>
            <person name="Jeong J.-H."/>
            <person name="Song I."/>
            <person name="Kim S."/>
            <person name="Choi T."/>
            <person name="Kim D."/>
            <person name="Ryu S."/>
            <person name="Kim W."/>
        </authorList>
    </citation>
    <scope>NUCLEOTIDE SEQUENCE [LARGE SCALE GENOMIC DNA]</scope>
    <source>
        <tissue evidence="1">Muscle</tissue>
    </source>
</reference>
<gene>
    <name evidence="1" type="ORF">E2C01_015289</name>
</gene>
<protein>
    <submittedName>
        <fullName evidence="1">Uncharacterized protein</fullName>
    </submittedName>
</protein>
<keyword evidence="2" id="KW-1185">Reference proteome</keyword>
<comment type="caution">
    <text evidence="1">The sequence shown here is derived from an EMBL/GenBank/DDBJ whole genome shotgun (WGS) entry which is preliminary data.</text>
</comment>
<dbReference type="Proteomes" id="UP000324222">
    <property type="component" value="Unassembled WGS sequence"/>
</dbReference>
<evidence type="ECO:0000313" key="1">
    <source>
        <dbReference type="EMBL" id="MPC22278.1"/>
    </source>
</evidence>
<dbReference type="AlphaFoldDB" id="A0A5B7DLE6"/>
<proteinExistence type="predicted"/>
<accession>A0A5B7DLE6</accession>
<evidence type="ECO:0000313" key="2">
    <source>
        <dbReference type="Proteomes" id="UP000324222"/>
    </source>
</evidence>
<dbReference type="EMBL" id="VSRR010001070">
    <property type="protein sequence ID" value="MPC22278.1"/>
    <property type="molecule type" value="Genomic_DNA"/>
</dbReference>
<sequence length="119" mass="13097">MACADVGSHVLSEAHVNGDSLFTATPIYDSLFSPQDVTHHIDLFISMNSDGWDMRGLLRLLVIHCRHGKNKKAAYVNVSSSIPPLHMCTTAAQDPKADKFCGIAMNDGGRGEEREKDRR</sequence>